<gene>
    <name evidence="2" type="ORF">EYB31_30335</name>
</gene>
<name>A0A4Q9DJ70_9BACL</name>
<dbReference type="AlphaFoldDB" id="A0A4Q9DJ70"/>
<dbReference type="PANTHER" id="PTHR46211:SF14">
    <property type="entry name" value="GLYCEROPHOSPHODIESTER PHOSPHODIESTERASE"/>
    <property type="match status" value="1"/>
</dbReference>
<reference evidence="2 3" key="1">
    <citation type="submission" date="2019-02" db="EMBL/GenBank/DDBJ databases">
        <title>Paenibacillus sp. nov., isolated from surface-sterilized tissue of Thalictrum simplex L.</title>
        <authorList>
            <person name="Tuo L."/>
        </authorList>
    </citation>
    <scope>NUCLEOTIDE SEQUENCE [LARGE SCALE GENOMIC DNA]</scope>
    <source>
        <strain evidence="2 3">N2SHLJ1</strain>
    </source>
</reference>
<feature type="domain" description="GP-PDE" evidence="1">
    <location>
        <begin position="2"/>
        <end position="233"/>
    </location>
</feature>
<dbReference type="Pfam" id="PF03009">
    <property type="entry name" value="GDPD"/>
    <property type="match status" value="1"/>
</dbReference>
<dbReference type="GO" id="GO:0008081">
    <property type="term" value="F:phosphoric diester hydrolase activity"/>
    <property type="evidence" value="ECO:0007669"/>
    <property type="project" value="InterPro"/>
</dbReference>
<dbReference type="InterPro" id="IPR030395">
    <property type="entry name" value="GP_PDE_dom"/>
</dbReference>
<accession>A0A4Q9DJ70</accession>
<organism evidence="2 3">
    <name type="scientific">Paenibacillus thalictri</name>
    <dbReference type="NCBI Taxonomy" id="2527873"/>
    <lineage>
        <taxon>Bacteria</taxon>
        <taxon>Bacillati</taxon>
        <taxon>Bacillota</taxon>
        <taxon>Bacilli</taxon>
        <taxon>Bacillales</taxon>
        <taxon>Paenibacillaceae</taxon>
        <taxon>Paenibacillus</taxon>
    </lineage>
</organism>
<proteinExistence type="predicted"/>
<evidence type="ECO:0000259" key="1">
    <source>
        <dbReference type="PROSITE" id="PS51704"/>
    </source>
</evidence>
<evidence type="ECO:0000313" key="3">
    <source>
        <dbReference type="Proteomes" id="UP000293142"/>
    </source>
</evidence>
<keyword evidence="3" id="KW-1185">Reference proteome</keyword>
<dbReference type="PANTHER" id="PTHR46211">
    <property type="entry name" value="GLYCEROPHOSPHORYL DIESTER PHOSPHODIESTERASE"/>
    <property type="match status" value="1"/>
</dbReference>
<dbReference type="OrthoDB" id="384721at2"/>
<dbReference type="EMBL" id="SIRE01000026">
    <property type="protein sequence ID" value="TBL71390.1"/>
    <property type="molecule type" value="Genomic_DNA"/>
</dbReference>
<dbReference type="RefSeq" id="WP_131017255.1">
    <property type="nucleotide sequence ID" value="NZ_SIRE01000026.1"/>
</dbReference>
<dbReference type="Gene3D" id="3.20.20.190">
    <property type="entry name" value="Phosphatidylinositol (PI) phosphodiesterase"/>
    <property type="match status" value="1"/>
</dbReference>
<evidence type="ECO:0000313" key="2">
    <source>
        <dbReference type="EMBL" id="TBL71390.1"/>
    </source>
</evidence>
<comment type="caution">
    <text evidence="2">The sequence shown here is derived from an EMBL/GenBank/DDBJ whole genome shotgun (WGS) entry which is preliminary data.</text>
</comment>
<protein>
    <recommendedName>
        <fullName evidence="1">GP-PDE domain-containing protein</fullName>
    </recommendedName>
</protein>
<dbReference type="GO" id="GO:0006629">
    <property type="term" value="P:lipid metabolic process"/>
    <property type="evidence" value="ECO:0007669"/>
    <property type="project" value="InterPro"/>
</dbReference>
<sequence>MFRNLAHRGASQHAPENTLAAFYKGIEMGANGLETDLRYSKDGTIFLLHDEMLDRTTNGTGSSSNYTWKELQELDAGSWFSAEYAGERLVSFESFIYIFGRKPLQLVLELKGDHLEEDVVRYVKKYDMLSNTIVTSFSYDSLKEVRRLDSEVKLGYLARDWDMDLLGRLREIQVFQLCPSAETLTEEHVRTLKQEGFEVRSWKVKDEQLMHHCLNCGVDGMTINFPEKLSEALQSR</sequence>
<dbReference type="PROSITE" id="PS51704">
    <property type="entry name" value="GP_PDE"/>
    <property type="match status" value="1"/>
</dbReference>
<dbReference type="Proteomes" id="UP000293142">
    <property type="component" value="Unassembled WGS sequence"/>
</dbReference>
<dbReference type="InterPro" id="IPR017946">
    <property type="entry name" value="PLC-like_Pdiesterase_TIM-brl"/>
</dbReference>
<dbReference type="SUPFAM" id="SSF51695">
    <property type="entry name" value="PLC-like phosphodiesterases"/>
    <property type="match status" value="1"/>
</dbReference>